<feature type="compositionally biased region" description="Polar residues" evidence="1">
    <location>
        <begin position="1"/>
        <end position="16"/>
    </location>
</feature>
<comment type="caution">
    <text evidence="2">The sequence shown here is derived from an EMBL/GenBank/DDBJ whole genome shotgun (WGS) entry which is preliminary data.</text>
</comment>
<feature type="region of interest" description="Disordered" evidence="1">
    <location>
        <begin position="1"/>
        <end position="26"/>
    </location>
</feature>
<protein>
    <submittedName>
        <fullName evidence="2">Uncharacterized protein</fullName>
    </submittedName>
</protein>
<reference evidence="2 3" key="1">
    <citation type="submission" date="2024-02" db="EMBL/GenBank/DDBJ databases">
        <title>A draft genome for the cacao thread blight pathogen Marasmius crinis-equi.</title>
        <authorList>
            <person name="Cohen S.P."/>
            <person name="Baruah I.K."/>
            <person name="Amoako-Attah I."/>
            <person name="Bukari Y."/>
            <person name="Meinhardt L.W."/>
            <person name="Bailey B.A."/>
        </authorList>
    </citation>
    <scope>NUCLEOTIDE SEQUENCE [LARGE SCALE GENOMIC DNA]</scope>
    <source>
        <strain evidence="2 3">GH-76</strain>
    </source>
</reference>
<evidence type="ECO:0000256" key="1">
    <source>
        <dbReference type="SAM" id="MobiDB-lite"/>
    </source>
</evidence>
<accession>A0ABR3FAH3</accession>
<evidence type="ECO:0000313" key="2">
    <source>
        <dbReference type="EMBL" id="KAL0572152.1"/>
    </source>
</evidence>
<dbReference type="EMBL" id="JBAHYK010000664">
    <property type="protein sequence ID" value="KAL0572152.1"/>
    <property type="molecule type" value="Genomic_DNA"/>
</dbReference>
<keyword evidence="3" id="KW-1185">Reference proteome</keyword>
<evidence type="ECO:0000313" key="3">
    <source>
        <dbReference type="Proteomes" id="UP001465976"/>
    </source>
</evidence>
<sequence>MPNSSQLPEGQTQDLSDGTPDDFASPGYFSDFDIDRVHTESFTVRNHSLGRVQVDLEGVDEDTVKRFYSSVRSPFCLTFLCLPRRSFGVPHVAENTIENQTEYQEGFKTWKTYDNRSIDPFHIH</sequence>
<proteinExistence type="predicted"/>
<organism evidence="2 3">
    <name type="scientific">Marasmius crinis-equi</name>
    <dbReference type="NCBI Taxonomy" id="585013"/>
    <lineage>
        <taxon>Eukaryota</taxon>
        <taxon>Fungi</taxon>
        <taxon>Dikarya</taxon>
        <taxon>Basidiomycota</taxon>
        <taxon>Agaricomycotina</taxon>
        <taxon>Agaricomycetes</taxon>
        <taxon>Agaricomycetidae</taxon>
        <taxon>Agaricales</taxon>
        <taxon>Marasmiineae</taxon>
        <taxon>Marasmiaceae</taxon>
        <taxon>Marasmius</taxon>
    </lineage>
</organism>
<dbReference type="Proteomes" id="UP001465976">
    <property type="component" value="Unassembled WGS sequence"/>
</dbReference>
<gene>
    <name evidence="2" type="ORF">V5O48_009812</name>
</gene>
<name>A0ABR3FAH3_9AGAR</name>